<accession>A0A835HEM3</accession>
<dbReference type="GO" id="GO:0008017">
    <property type="term" value="F:microtubule binding"/>
    <property type="evidence" value="ECO:0007669"/>
    <property type="project" value="TreeGrafter"/>
</dbReference>
<dbReference type="SMART" id="SM00547">
    <property type="entry name" value="ZnF_RBZ"/>
    <property type="match status" value="1"/>
</dbReference>
<dbReference type="GO" id="GO:0008270">
    <property type="term" value="F:zinc ion binding"/>
    <property type="evidence" value="ECO:0007669"/>
    <property type="project" value="UniProtKB-KW"/>
</dbReference>
<dbReference type="EMBL" id="JADFTS010000007">
    <property type="protein sequence ID" value="KAF9596952.1"/>
    <property type="molecule type" value="Genomic_DNA"/>
</dbReference>
<dbReference type="GO" id="GO:0070652">
    <property type="term" value="C:HAUS complex"/>
    <property type="evidence" value="ECO:0007669"/>
    <property type="project" value="InterPro"/>
</dbReference>
<evidence type="ECO:0000256" key="4">
    <source>
        <dbReference type="PROSITE-ProRule" id="PRU00322"/>
    </source>
</evidence>
<sequence length="490" mass="54819">MGEGREGDWECGSCTNKNYAFRSFCNRCKQPRILVDNKTPVDSKWLPRIGDWICSVRQSRARFDYGSGTGTHLGYERGSRSSHGHSRGVYDTHTSTAYSRGGYWFIFIYLFWSSRERSLWKWQRFGILLLRIALERRKFLKNADTAVRRQAMWSNLAHEMTAEFRGLCAEEAYLQQELEKLQDLRNKAKMDGELWDDRVSSSSDVLSIQPGNMASTQADDRESTDSSFINANREKHHSSDTTHLQSLQLAKANNGEGPELLRRAHDAGTSGHAKSLASVLAEHRQHLASIQVLINQLKDSAPALEKSISELTAEVNTISSTLPPMAKIPGKIYFYLQAQKVVGGWRNGIDEVSSLTPNSSGKGSNTQKRHTTILQVNPVESVDEGKSVDLPISNNNVDNLQGSDSSYVHNLRRSVREAALSLQSCDMDSSRDNHSYDGSEHFFVPFAGTGLSGASPTKVLGIKSKRLFQSPYDTRLLEQRCFDGPPHGKL</sequence>
<evidence type="ECO:0000259" key="6">
    <source>
        <dbReference type="PROSITE" id="PS50199"/>
    </source>
</evidence>
<dbReference type="SUPFAM" id="SSF90209">
    <property type="entry name" value="Ran binding protein zinc finger-like"/>
    <property type="match status" value="1"/>
</dbReference>
<dbReference type="GO" id="GO:1990498">
    <property type="term" value="C:mitotic spindle microtubule"/>
    <property type="evidence" value="ECO:0007669"/>
    <property type="project" value="TreeGrafter"/>
</dbReference>
<organism evidence="7 8">
    <name type="scientific">Coptis chinensis</name>
    <dbReference type="NCBI Taxonomy" id="261450"/>
    <lineage>
        <taxon>Eukaryota</taxon>
        <taxon>Viridiplantae</taxon>
        <taxon>Streptophyta</taxon>
        <taxon>Embryophyta</taxon>
        <taxon>Tracheophyta</taxon>
        <taxon>Spermatophyta</taxon>
        <taxon>Magnoliopsida</taxon>
        <taxon>Ranunculales</taxon>
        <taxon>Ranunculaceae</taxon>
        <taxon>Coptidoideae</taxon>
        <taxon>Coptis</taxon>
    </lineage>
</organism>
<evidence type="ECO:0000256" key="2">
    <source>
        <dbReference type="ARBA" id="ARBA00022771"/>
    </source>
</evidence>
<keyword evidence="1" id="KW-0479">Metal-binding</keyword>
<evidence type="ECO:0000313" key="7">
    <source>
        <dbReference type="EMBL" id="KAF9596952.1"/>
    </source>
</evidence>
<feature type="domain" description="RanBP2-type" evidence="6">
    <location>
        <begin position="5"/>
        <end position="34"/>
    </location>
</feature>
<evidence type="ECO:0000256" key="5">
    <source>
        <dbReference type="SAM" id="MobiDB-lite"/>
    </source>
</evidence>
<comment type="caution">
    <text evidence="7">The sequence shown here is derived from an EMBL/GenBank/DDBJ whole genome shotgun (WGS) entry which is preliminary data.</text>
</comment>
<keyword evidence="3" id="KW-0862">Zinc</keyword>
<dbReference type="InterPro" id="IPR036443">
    <property type="entry name" value="Znf_RanBP2_sf"/>
</dbReference>
<evidence type="ECO:0000256" key="3">
    <source>
        <dbReference type="ARBA" id="ARBA00022833"/>
    </source>
</evidence>
<dbReference type="PANTHER" id="PTHR16151">
    <property type="entry name" value="HAUS AUGMIN-LIKE COMPLEX SUBUNIT 6"/>
    <property type="match status" value="1"/>
</dbReference>
<dbReference type="PROSITE" id="PS50199">
    <property type="entry name" value="ZF_RANBP2_2"/>
    <property type="match status" value="1"/>
</dbReference>
<dbReference type="Gene3D" id="4.10.1060.10">
    <property type="entry name" value="Zinc finger, RanBP2-type"/>
    <property type="match status" value="1"/>
</dbReference>
<feature type="region of interest" description="Disordered" evidence="5">
    <location>
        <begin position="204"/>
        <end position="226"/>
    </location>
</feature>
<name>A0A835HEM3_9MAGN</name>
<dbReference type="Pfam" id="PF00641">
    <property type="entry name" value="Zn_ribbon_RanBP"/>
    <property type="match status" value="1"/>
</dbReference>
<dbReference type="PROSITE" id="PS01358">
    <property type="entry name" value="ZF_RANBP2_1"/>
    <property type="match status" value="1"/>
</dbReference>
<dbReference type="InterPro" id="IPR026797">
    <property type="entry name" value="HAUS_6"/>
</dbReference>
<evidence type="ECO:0000256" key="1">
    <source>
        <dbReference type="ARBA" id="ARBA00022723"/>
    </source>
</evidence>
<dbReference type="GO" id="GO:0051225">
    <property type="term" value="P:spindle assembly"/>
    <property type="evidence" value="ECO:0007669"/>
    <property type="project" value="InterPro"/>
</dbReference>
<dbReference type="OrthoDB" id="5575722at2759"/>
<keyword evidence="2 4" id="KW-0863">Zinc-finger</keyword>
<proteinExistence type="predicted"/>
<dbReference type="FunFam" id="4.10.1060.10:FF:000013">
    <property type="entry name" value="Zinc finger, RanBP2-type protein"/>
    <property type="match status" value="1"/>
</dbReference>
<gene>
    <name evidence="7" type="ORF">IFM89_014596</name>
</gene>
<protein>
    <recommendedName>
        <fullName evidence="6">RanBP2-type domain-containing protein</fullName>
    </recommendedName>
</protein>
<dbReference type="InterPro" id="IPR001876">
    <property type="entry name" value="Znf_RanBP2"/>
</dbReference>
<reference evidence="7 8" key="1">
    <citation type="submission" date="2020-10" db="EMBL/GenBank/DDBJ databases">
        <title>The Coptis chinensis genome and diversification of protoberbering-type alkaloids.</title>
        <authorList>
            <person name="Wang B."/>
            <person name="Shu S."/>
            <person name="Song C."/>
            <person name="Liu Y."/>
        </authorList>
    </citation>
    <scope>NUCLEOTIDE SEQUENCE [LARGE SCALE GENOMIC DNA]</scope>
    <source>
        <strain evidence="7">HL-2020</strain>
        <tissue evidence="7">Leaf</tissue>
    </source>
</reference>
<dbReference type="AlphaFoldDB" id="A0A835HEM3"/>
<keyword evidence="8" id="KW-1185">Reference proteome</keyword>
<evidence type="ECO:0000313" key="8">
    <source>
        <dbReference type="Proteomes" id="UP000631114"/>
    </source>
</evidence>
<dbReference type="Proteomes" id="UP000631114">
    <property type="component" value="Unassembled WGS sequence"/>
</dbReference>
<dbReference type="PANTHER" id="PTHR16151:SF2">
    <property type="entry name" value="HAUS AUGMIN-LIKE COMPLEX SUBUNIT 6"/>
    <property type="match status" value="1"/>
</dbReference>